<dbReference type="InterPro" id="IPR006311">
    <property type="entry name" value="TAT_signal"/>
</dbReference>
<name>A0A927K4N6_9ACTN</name>
<feature type="region of interest" description="Disordered" evidence="1">
    <location>
        <begin position="443"/>
        <end position="479"/>
    </location>
</feature>
<protein>
    <submittedName>
        <fullName evidence="3">DUF4331 domain-containing protein</fullName>
    </submittedName>
</protein>
<gene>
    <name evidence="3" type="ORF">IE331_11095</name>
</gene>
<keyword evidence="2" id="KW-1133">Transmembrane helix</keyword>
<sequence>MNSITPPSPRWAPSRRGVVAITAAGGMLASVGLAGLGPVGASASSHREAPLIAGAPQYDTTDVYAFRSPDRKNAVTLVANWLPFSEPAGGPNFYSFATDARYNVKIDNDGDAKPEITYRWTFKDHYRSGDTFLYANGEVDSLRDENLNYYQTYRLVRLKDKGNRIKKKVLVKSRRVAPSNVGEATMPNYEALRDEATTEVQVRGKTLRSFAGQAEDPFFLDLRVFDLLYGGDFSESGDDTLAGFNVNSVALQVPRRQLAKKKKVQRNPIVGIWSTTDRRGVDGSYRQVSRLGMPLVNEVVIPVKDKDKFNASSPAGDGQFLDYVTKPELPKLIEAVYGIEAPEEPRNDLVQVFLTGVEGLNQPRNVTPSEQLRLNMTTPITSDAEKSRLGVIGGDNQGFPNGRRLDDDVIDIALQVVEGELVGNENDLSDGVDQNDVDFSGTFPYLALPASGSDPNPHPGGGPVAKQSGSSEQSMTEQVAPASALAIGLLAMGAGAAGMVRRRRATS</sequence>
<organism evidence="3 4">
    <name type="scientific">Nocardioides donggukensis</name>
    <dbReference type="NCBI Taxonomy" id="2774019"/>
    <lineage>
        <taxon>Bacteria</taxon>
        <taxon>Bacillati</taxon>
        <taxon>Actinomycetota</taxon>
        <taxon>Actinomycetes</taxon>
        <taxon>Propionibacteriales</taxon>
        <taxon>Nocardioidaceae</taxon>
        <taxon>Nocardioides</taxon>
    </lineage>
</organism>
<dbReference type="InterPro" id="IPR025566">
    <property type="entry name" value="DUF4331"/>
</dbReference>
<reference evidence="3" key="1">
    <citation type="submission" date="2020-09" db="EMBL/GenBank/DDBJ databases">
        <title>Nocardioides sp. strain MJB4 16S ribosomal RNA gene Genome sequencing and assembly.</title>
        <authorList>
            <person name="Kim I."/>
        </authorList>
    </citation>
    <scope>NUCLEOTIDE SEQUENCE</scope>
    <source>
        <strain evidence="3">MJB4</strain>
    </source>
</reference>
<dbReference type="PROSITE" id="PS51318">
    <property type="entry name" value="TAT"/>
    <property type="match status" value="1"/>
</dbReference>
<proteinExistence type="predicted"/>
<dbReference type="RefSeq" id="WP_192143507.1">
    <property type="nucleotide sequence ID" value="NZ_JACYXZ010000003.1"/>
</dbReference>
<comment type="caution">
    <text evidence="3">The sequence shown here is derived from an EMBL/GenBank/DDBJ whole genome shotgun (WGS) entry which is preliminary data.</text>
</comment>
<keyword evidence="2" id="KW-0812">Transmembrane</keyword>
<feature type="compositionally biased region" description="Polar residues" evidence="1">
    <location>
        <begin position="467"/>
        <end position="477"/>
    </location>
</feature>
<feature type="transmembrane region" description="Helical" evidence="2">
    <location>
        <begin position="479"/>
        <end position="500"/>
    </location>
</feature>
<dbReference type="EMBL" id="JACYXZ010000003">
    <property type="protein sequence ID" value="MBD8870169.1"/>
    <property type="molecule type" value="Genomic_DNA"/>
</dbReference>
<dbReference type="Proteomes" id="UP000616839">
    <property type="component" value="Unassembled WGS sequence"/>
</dbReference>
<evidence type="ECO:0000256" key="1">
    <source>
        <dbReference type="SAM" id="MobiDB-lite"/>
    </source>
</evidence>
<dbReference type="AlphaFoldDB" id="A0A927K4N6"/>
<keyword evidence="4" id="KW-1185">Reference proteome</keyword>
<accession>A0A927K4N6</accession>
<evidence type="ECO:0000313" key="3">
    <source>
        <dbReference type="EMBL" id="MBD8870169.1"/>
    </source>
</evidence>
<keyword evidence="2" id="KW-0472">Membrane</keyword>
<evidence type="ECO:0000256" key="2">
    <source>
        <dbReference type="SAM" id="Phobius"/>
    </source>
</evidence>
<dbReference type="Pfam" id="PF14224">
    <property type="entry name" value="DUF4331"/>
    <property type="match status" value="1"/>
</dbReference>
<evidence type="ECO:0000313" key="4">
    <source>
        <dbReference type="Proteomes" id="UP000616839"/>
    </source>
</evidence>